<organism evidence="2 3">
    <name type="scientific">Volvox reticuliferus</name>
    <dbReference type="NCBI Taxonomy" id="1737510"/>
    <lineage>
        <taxon>Eukaryota</taxon>
        <taxon>Viridiplantae</taxon>
        <taxon>Chlorophyta</taxon>
        <taxon>core chlorophytes</taxon>
        <taxon>Chlorophyceae</taxon>
        <taxon>CS clade</taxon>
        <taxon>Chlamydomonadales</taxon>
        <taxon>Volvocaceae</taxon>
        <taxon>Volvox</taxon>
    </lineage>
</organism>
<gene>
    <name evidence="2" type="ORF">Vretimale_720</name>
</gene>
<name>A0A8J4G308_9CHLO</name>
<evidence type="ECO:0000313" key="2">
    <source>
        <dbReference type="EMBL" id="GIL94747.1"/>
    </source>
</evidence>
<comment type="caution">
    <text evidence="2">The sequence shown here is derived from an EMBL/GenBank/DDBJ whole genome shotgun (WGS) entry which is preliminary data.</text>
</comment>
<dbReference type="EMBL" id="BNCQ01000001">
    <property type="protein sequence ID" value="GIL94747.1"/>
    <property type="molecule type" value="Genomic_DNA"/>
</dbReference>
<reference evidence="2" key="1">
    <citation type="journal article" date="2021" name="Proc. Natl. Acad. Sci. U.S.A.">
        <title>Three genomes in the algal genus Volvox reveal the fate of a haploid sex-determining region after a transition to homothallism.</title>
        <authorList>
            <person name="Yamamoto K."/>
            <person name="Hamaji T."/>
            <person name="Kawai-Toyooka H."/>
            <person name="Matsuzaki R."/>
            <person name="Takahashi F."/>
            <person name="Nishimura Y."/>
            <person name="Kawachi M."/>
            <person name="Noguchi H."/>
            <person name="Minakuchi Y."/>
            <person name="Umen J.G."/>
            <person name="Toyoda A."/>
            <person name="Nozaki H."/>
        </authorList>
    </citation>
    <scope>NUCLEOTIDE SEQUENCE</scope>
    <source>
        <strain evidence="2">NIES-3785</strain>
    </source>
</reference>
<dbReference type="AlphaFoldDB" id="A0A8J4G308"/>
<feature type="region of interest" description="Disordered" evidence="1">
    <location>
        <begin position="40"/>
        <end position="60"/>
    </location>
</feature>
<dbReference type="Proteomes" id="UP000722791">
    <property type="component" value="Unassembled WGS sequence"/>
</dbReference>
<proteinExistence type="predicted"/>
<sequence length="115" mass="12073">MYSSAGCPSPVMSFAMKAPTSPSTYANRTGVKYVRWYSTASETARRGRSSAEDGSSGADTAGSAVAAVALAWSLPFCPDEEGMLVDWEVEVMVVLETDSVSEGGFDPAPPRPNAE</sequence>
<evidence type="ECO:0000256" key="1">
    <source>
        <dbReference type="SAM" id="MobiDB-lite"/>
    </source>
</evidence>
<feature type="non-terminal residue" evidence="2">
    <location>
        <position position="115"/>
    </location>
</feature>
<evidence type="ECO:0000313" key="3">
    <source>
        <dbReference type="Proteomes" id="UP000722791"/>
    </source>
</evidence>
<accession>A0A8J4G308</accession>
<protein>
    <submittedName>
        <fullName evidence="2">Uncharacterized protein</fullName>
    </submittedName>
</protein>